<dbReference type="Pfam" id="PF00128">
    <property type="entry name" value="Alpha-amylase"/>
    <property type="match status" value="1"/>
</dbReference>
<dbReference type="OMA" id="PNGEKWA"/>
<evidence type="ECO:0000313" key="4">
    <source>
        <dbReference type="Proteomes" id="UP000085678"/>
    </source>
</evidence>
<dbReference type="InterPro" id="IPR031984">
    <property type="entry name" value="SLC3A2_N"/>
</dbReference>
<keyword evidence="4" id="KW-1185">Reference proteome</keyword>
<dbReference type="FunFam" id="3.90.400.10:FF:000001">
    <property type="entry name" value="Maltase A3, isoform A"/>
    <property type="match status" value="1"/>
</dbReference>
<dbReference type="OrthoDB" id="1740265at2759"/>
<keyword evidence="2" id="KW-1133">Transmembrane helix</keyword>
<dbReference type="Gene3D" id="2.60.40.1180">
    <property type="entry name" value="Golgi alpha-mannosidase II"/>
    <property type="match status" value="1"/>
</dbReference>
<dbReference type="RefSeq" id="XP_013410506.1">
    <property type="nucleotide sequence ID" value="XM_013555052.1"/>
</dbReference>
<keyword evidence="2" id="KW-0812">Transmembrane</keyword>
<dbReference type="InterPro" id="IPR006047">
    <property type="entry name" value="GH13_cat_dom"/>
</dbReference>
<protein>
    <submittedName>
        <fullName evidence="5">Maltase A3</fullName>
    </submittedName>
</protein>
<evidence type="ECO:0000313" key="5">
    <source>
        <dbReference type="RefSeq" id="XP_013410506.1"/>
    </source>
</evidence>
<dbReference type="SMART" id="SM00642">
    <property type="entry name" value="Aamy"/>
    <property type="match status" value="1"/>
</dbReference>
<dbReference type="GeneID" id="106173803"/>
<dbReference type="SUPFAM" id="SSF51445">
    <property type="entry name" value="(Trans)glycosidases"/>
    <property type="match status" value="1"/>
</dbReference>
<dbReference type="InterPro" id="IPR045857">
    <property type="entry name" value="O16G_dom_2"/>
</dbReference>
<name>A0A1S3JK49_LINAN</name>
<accession>A0A1S3JK49</accession>
<dbReference type="KEGG" id="lak:106173803"/>
<dbReference type="PANTHER" id="PTHR10357:SF179">
    <property type="entry name" value="NEUTRAL AND BASIC AMINO ACID TRANSPORT PROTEIN RBAT"/>
    <property type="match status" value="1"/>
</dbReference>
<dbReference type="Pfam" id="PF16028">
    <property type="entry name" value="SLC3A2_N"/>
    <property type="match status" value="1"/>
</dbReference>
<organism evidence="4 5">
    <name type="scientific">Lingula anatina</name>
    <name type="common">Brachiopod</name>
    <name type="synonym">Lingula unguis</name>
    <dbReference type="NCBI Taxonomy" id="7574"/>
    <lineage>
        <taxon>Eukaryota</taxon>
        <taxon>Metazoa</taxon>
        <taxon>Spiralia</taxon>
        <taxon>Lophotrochozoa</taxon>
        <taxon>Brachiopoda</taxon>
        <taxon>Linguliformea</taxon>
        <taxon>Lingulata</taxon>
        <taxon>Lingulida</taxon>
        <taxon>Linguloidea</taxon>
        <taxon>Lingulidae</taxon>
        <taxon>Lingula</taxon>
    </lineage>
</organism>
<evidence type="ECO:0000256" key="2">
    <source>
        <dbReference type="SAM" id="Phobius"/>
    </source>
</evidence>
<dbReference type="PANTHER" id="PTHR10357">
    <property type="entry name" value="ALPHA-AMYLASE FAMILY MEMBER"/>
    <property type="match status" value="1"/>
</dbReference>
<dbReference type="GO" id="GO:0005975">
    <property type="term" value="P:carbohydrate metabolic process"/>
    <property type="evidence" value="ECO:0007669"/>
    <property type="project" value="InterPro"/>
</dbReference>
<dbReference type="Gene3D" id="3.20.20.80">
    <property type="entry name" value="Glycosidases"/>
    <property type="match status" value="1"/>
</dbReference>
<dbReference type="Gene3D" id="3.90.400.10">
    <property type="entry name" value="Oligo-1,6-glucosidase, Domain 2"/>
    <property type="match status" value="1"/>
</dbReference>
<evidence type="ECO:0000256" key="1">
    <source>
        <dbReference type="ARBA" id="ARBA00023180"/>
    </source>
</evidence>
<feature type="transmembrane region" description="Helical" evidence="2">
    <location>
        <begin position="81"/>
        <end position="105"/>
    </location>
</feature>
<keyword evidence="1" id="KW-0325">Glycoprotein</keyword>
<dbReference type="InParanoid" id="A0A1S3JK49"/>
<dbReference type="InterPro" id="IPR017853">
    <property type="entry name" value="GH"/>
</dbReference>
<dbReference type="Proteomes" id="UP000085678">
    <property type="component" value="Unplaced"/>
</dbReference>
<feature type="domain" description="Glycosyl hydrolase family 13 catalytic" evidence="3">
    <location>
        <begin position="124"/>
        <end position="513"/>
    </location>
</feature>
<sequence length="667" mass="74973">MADQTPEKVDLDKTEPVAEVSDVDLDLHDDSKVKFVNGGKKDEAQVEIGVSDSASVDAFVGLNKEELMKYTDDPFWVKVRYVLFISFWVIWLAMLVAAIVIIAIAPKCPYRPPLEWYHKSTVYQVYPKSFLDGKGDNGVGDLKGISDKLDYFLSAQVGAIYINSIYKSGMKDGGYDVVDHKDIDPVFGTMAEFDDLLKKAHKKELKVIMDFIPNHTGKNCSWFQSSVKNESKYDDYYIWHSGGGQSTPPNNWLSRYGHRAWTWSPERGQWYYHTFLPDQPDLNLRNPEVQKEMADILRFWLNKGVDGMVVNAAEHLVEATSFEDEPASNEPGLVNESYETLKHLYTTFQNESFDLITKWQAIVDDVSTSSEKPRVLLTEAYGPIDEMVKFYNFNNSKGANLPLNFNLLSIDRDCKARCLHNLISSWMIEKPSDAWSTWVLGNHNSHRVADRKGERYVNVLNMLLMMLPGTPFTYYGEEIGMKDVQVPFAKTVDEFGKSFGEADYVNFTRDFERSPMQWTSGNFSGFTTFSSTWLPVASNYKENNVKGQGSTGAGFTPLEVYTEVAKLHSQPSVLFGKLHFAVVTENILCFLRKAEGFPGFLAFFNFGDMAEGALTLSGTADGLVPKKGLVVATSGNLANTDYKNGTTVDLSNVHLGPAQGIIFMLDN</sequence>
<gene>
    <name evidence="5" type="primary">LOC106173803</name>
</gene>
<keyword evidence="2" id="KW-0472">Membrane</keyword>
<dbReference type="InterPro" id="IPR013780">
    <property type="entry name" value="Glyco_hydro_b"/>
</dbReference>
<dbReference type="AlphaFoldDB" id="A0A1S3JK49"/>
<evidence type="ECO:0000259" key="3">
    <source>
        <dbReference type="SMART" id="SM00642"/>
    </source>
</evidence>
<proteinExistence type="predicted"/>
<reference evidence="5" key="1">
    <citation type="submission" date="2025-08" db="UniProtKB">
        <authorList>
            <consortium name="RefSeq"/>
        </authorList>
    </citation>
    <scope>IDENTIFICATION</scope>
    <source>
        <tissue evidence="5">Gonads</tissue>
    </source>
</reference>
<dbReference type="STRING" id="7574.A0A1S3JK49"/>